<evidence type="ECO:0000256" key="9">
    <source>
        <dbReference type="ARBA" id="ARBA00023159"/>
    </source>
</evidence>
<feature type="compositionally biased region" description="Low complexity" evidence="13">
    <location>
        <begin position="1910"/>
        <end position="1930"/>
    </location>
</feature>
<keyword evidence="9" id="KW-0010">Activator</keyword>
<sequence>MYNINRERSSVTWVALALQAVWRSGMLLSRVVVLVLALIFLKAWFFLFLGLHWLSMTVWVILQKTKFCSTAWEERIYNCVIGLIYCFDFFNLRDDRSRYRVLIFYSVVAAQNLFFLIMYILHFGGTIESITMIMIVSVIIGFMLISLASMSLYYGKFHPSKTTTNISRNISEHSTITKVDASRSFKLFHRDSLVSLHHSMDISPKTEEVPTDKQSLLTNIAQISDCVEEGIVNCNYSSENESNASALRLSTECERPHSRVGVKHKEEVTSVNDNPDNVTTSSAPLNSPYSGLPDIDSSRKRRGIYEHDITPQLDWHAPDILNINLDKLGFDNCERSNSLTLDSCSKVIGALDIIKNREKLTTPTPLESSRIFDIEKQRDETMSCVTSIHDYENVCPLGIARPPWCIRSWKGYTDIETYIHDDSVVRDRRRDTLTSTTGTTYSSEYSDGMISRGILKQDDYADALTYDLVESKGNKSSYGDSTFSTSADDQNASLYVAKPVVFDDRGGMLALDTILEERDDLSDEKFQHGTEPSRDSASTLVSTIDQIRRYTADNSPRHIYHTTGTHWEDLNPKNLMTQARFAKVLFNNDLRNASTTTGSIDLTAWDVEKREIDAFREFVRCCAIESIKKTPLIDAVLSDSPILDKASKLMRQVTFADCKNDFDTNESDLYVEMSPLVSVENGDNLCQARSIDAKTAETESVIKRNTLPTVSKKSPNKENLSPSLSNNNRQINNIDDNRDNNDSHAWTIEKDEKTDKSLCNMRFNLKEKRHLFLEQVLSPVPKLWNKPGQPSPGGGPASDKGKEWQMEFLMEKLRSKSSTYKPLVETAKNMRMAMLDKRFAIDSIEKNQLQKCLDTLQHSIKVTSFQSMVERLESLARQLGLKFMMSGPPGTEIFISSDMFFLEVLLEPPSGLVRDVKIHHEGKSEQQSCEALASALSRGDFVDFTTQLEGLASIYQLNADKKVKCKAFSALQSLEADLGVLAQLQTFMKEPFNLVHKSPVGILERRRGGHPMKLTYFVSPYDLIDEENRTYDTLNPDTIIKRKIGHSVTVCMEGSTGHKLPTSSIITVNRSPTGKSTPSYAPLTSTNSSMLPACFVLKLVKKMPICMELVKRIQKVTELECGDISAPHPLLSLIIQHASDGQLDCRNNRGLYVTLPDQQHCYFMTENKNMEGVLVCSIPFTHPAHVPQILVYLRQQALFNCLIASCVRPMARQDPEHTTILEVSALSWQHISVSVEHPYEETMATAELDLTDISTLKCRLYGVSMTTNAEQTSDLSGRVLQRCLSIPLTMRMLLKIWEGRSLPAVMNSLTSGSGSSNGSYNLNLGSGLPVPPSVSITPISCGNLDQASTTNYNSVLTGMGLERRPGIEIIPIASSPSQTNLPSSITITPIAGPTSSPKTSGLTSATEDRQRSERKSGGGKSSSSSSSKSSSEDIKSGGNKLEKRRKRKREDGGPMGPPEKVPSSGKQQDPLSKPVSVSIKPSPEQSPPSGGSTGVGLSCSSSRPTSPAAVRKFSPSPTHSSSLATLVGKSSPTLKAGQSAAATCGKPVQSPKHSPVYGSTVSVPVPVPASASPKHGNTSSPKHGSSAASSGKPSMSALKSAANSPSSKTSSSSSSDSTTTSSKVKSSSSSSSKDSSGRGDKDRRTSSVSSSGGSGGGHQSPKTKSSSGKMKQLEMISPSSEAQVSSLQASGGSTPPSGQVDAASKSAIAAQQARNRKSSLNAVIDKLKNAQHCTETDVCGNGGSNVKGSGSSGLSGTGGMSSAGQKEKNIGGGGSSSSSGGKTIGEGGKSCVTKNASVDTKNPAEYMVKHSSDGIKITINKTRTKDSKQAANLKLSSSGSMAATSSSSSLSSVASSSSSNVIIGSNGSPKTHTGLKPGVNSGPASKKPQTLQAAQKMLPTKMMLAAGMKSTISSGTTNTGSGAGITATTTGGIGGNPLSKSGSSKASGSPKTSSGVTDLSRGRDKPRIPKSGDKGIFASKGLGDARKSSPSALREESESERAFKLLAAHASISSLSPSLPPQLMMEGLMKQLDTKFQIPKLSARANVADADKNKSSDKLSVLSDSSKQTLDGLKQEQGKIAGLSNVTVSISKSSLPDDQSRRDHSQNKSDNLSITTSATGAMSLNLVGENTGLMLPPQSTADSDVPTNLCIQPMDNEPSRDSCKDLGMRQTSTGQQFLGKMDDTSAGGILSKSNVSDQLASSGAKSYGTMTSTSTASSGAIVTESLNLSTKPADQAVLQTKYNKITVEEKKQQQTSSASLSSTSSTSSSSSSSIFSSLTSVGTSSDGNSVMTSDSGSGGGSGGGEQEVAAAAAAAAAEMLLDFSAANKDSLTKGSHGLPASLTQHHLTTIPERAMTQAAQTVRRNTPPPPPPPPPLPAPFPPAASPSVSVHIVKSPAPSPRVIPPSPHSSASPCITDDELMDEALVGMGK</sequence>
<keyword evidence="16" id="KW-1185">Reference proteome</keyword>
<evidence type="ECO:0000256" key="7">
    <source>
        <dbReference type="ARBA" id="ARBA00023015"/>
    </source>
</evidence>
<comment type="subcellular location">
    <subcellularLocation>
        <location evidence="2 12">Membrane</location>
        <topology evidence="2 12">Multi-pass membrane protein</topology>
    </subcellularLocation>
    <subcellularLocation>
        <location evidence="1">Nucleus</location>
    </subcellularLocation>
</comment>
<reference evidence="15 16" key="1">
    <citation type="submission" date="2016-03" db="EMBL/GenBank/DDBJ databases">
        <title>Cyphomyrmex costatus WGS genome.</title>
        <authorList>
            <person name="Nygaard S."/>
            <person name="Hu H."/>
            <person name="Boomsma J."/>
            <person name="Zhang G."/>
        </authorList>
    </citation>
    <scope>NUCLEOTIDE SEQUENCE [LARGE SCALE GENOMIC DNA]</scope>
    <source>
        <strain evidence="15">MS0001</strain>
        <tissue evidence="15">Whole body</tissue>
    </source>
</reference>
<evidence type="ECO:0000256" key="4">
    <source>
        <dbReference type="ARBA" id="ARBA00008789"/>
    </source>
</evidence>
<protein>
    <recommendedName>
        <fullName evidence="12">XK-related protein</fullName>
    </recommendedName>
</protein>
<gene>
    <name evidence="15" type="ORF">ALC62_10300</name>
</gene>
<feature type="compositionally biased region" description="Low complexity" evidence="13">
    <location>
        <begin position="1835"/>
        <end position="1868"/>
    </location>
</feature>
<feature type="compositionally biased region" description="Polar residues" evidence="13">
    <location>
        <begin position="706"/>
        <end position="725"/>
    </location>
</feature>
<dbReference type="STRING" id="456900.A0A151IE93"/>
<feature type="region of interest" description="Disordered" evidence="13">
    <location>
        <begin position="2048"/>
        <end position="2070"/>
    </location>
</feature>
<feature type="compositionally biased region" description="Low complexity" evidence="13">
    <location>
        <begin position="1470"/>
        <end position="1490"/>
    </location>
</feature>
<feature type="compositionally biased region" description="Low complexity" evidence="13">
    <location>
        <begin position="2255"/>
        <end position="2285"/>
    </location>
</feature>
<feature type="compositionally biased region" description="Low complexity" evidence="13">
    <location>
        <begin position="1554"/>
        <end position="1596"/>
    </location>
</feature>
<feature type="compositionally biased region" description="Polar residues" evidence="13">
    <location>
        <begin position="1374"/>
        <end position="1405"/>
    </location>
</feature>
<feature type="region of interest" description="Disordered" evidence="13">
    <location>
        <begin position="1735"/>
        <end position="1999"/>
    </location>
</feature>
<keyword evidence="11" id="KW-0539">Nucleus</keyword>
<dbReference type="GO" id="GO:0045944">
    <property type="term" value="P:positive regulation of transcription by RNA polymerase II"/>
    <property type="evidence" value="ECO:0007669"/>
    <property type="project" value="UniProtKB-ARBA"/>
</dbReference>
<name>A0A151IE93_9HYME</name>
<evidence type="ECO:0000256" key="12">
    <source>
        <dbReference type="RuleBase" id="RU910716"/>
    </source>
</evidence>
<dbReference type="PANTHER" id="PTHR12881:SF10">
    <property type="entry name" value="MEDIATOR OF RNA POLYMERASE II TRANSCRIPTION SUBUNIT 1"/>
    <property type="match status" value="1"/>
</dbReference>
<feature type="transmembrane region" description="Helical" evidence="12">
    <location>
        <begin position="102"/>
        <end position="121"/>
    </location>
</feature>
<accession>A0A151IE93</accession>
<dbReference type="GO" id="GO:0003712">
    <property type="term" value="F:transcription coregulator activity"/>
    <property type="evidence" value="ECO:0007669"/>
    <property type="project" value="InterPro"/>
</dbReference>
<dbReference type="PANTHER" id="PTHR12881">
    <property type="entry name" value="MEDIATOR OF RNA POLYMERASE II TRANSCRIPTION SUBUNIT 1"/>
    <property type="match status" value="1"/>
</dbReference>
<feature type="compositionally biased region" description="Pro residues" evidence="13">
    <location>
        <begin position="2397"/>
        <end position="2407"/>
    </location>
</feature>
<evidence type="ECO:0000256" key="8">
    <source>
        <dbReference type="ARBA" id="ARBA00023136"/>
    </source>
</evidence>
<evidence type="ECO:0000256" key="1">
    <source>
        <dbReference type="ARBA" id="ARBA00004123"/>
    </source>
</evidence>
<feature type="compositionally biased region" description="Basic and acidic residues" evidence="13">
    <location>
        <begin position="1406"/>
        <end position="1416"/>
    </location>
</feature>
<evidence type="ECO:0000256" key="5">
    <source>
        <dbReference type="ARBA" id="ARBA00022692"/>
    </source>
</evidence>
<feature type="compositionally biased region" description="Basic and acidic residues" evidence="13">
    <location>
        <begin position="1983"/>
        <end position="1999"/>
    </location>
</feature>
<feature type="compositionally biased region" description="Gly residues" evidence="13">
    <location>
        <begin position="1740"/>
        <end position="1761"/>
    </location>
</feature>
<dbReference type="InterPro" id="IPR051999">
    <property type="entry name" value="Mediator_complex_subunit_1"/>
</dbReference>
<dbReference type="Pfam" id="PF09815">
    <property type="entry name" value="XK-related"/>
    <property type="match status" value="1"/>
</dbReference>
<keyword evidence="5 12" id="KW-0812">Transmembrane</keyword>
<feature type="compositionally biased region" description="Basic and acidic residues" evidence="13">
    <location>
        <begin position="1635"/>
        <end position="1645"/>
    </location>
</feature>
<keyword evidence="10" id="KW-0804">Transcription</keyword>
<dbReference type="GO" id="GO:0016592">
    <property type="term" value="C:mediator complex"/>
    <property type="evidence" value="ECO:0007669"/>
    <property type="project" value="InterPro"/>
</dbReference>
<evidence type="ECO:0000256" key="6">
    <source>
        <dbReference type="ARBA" id="ARBA00022989"/>
    </source>
</evidence>
<evidence type="ECO:0000256" key="11">
    <source>
        <dbReference type="ARBA" id="ARBA00023242"/>
    </source>
</evidence>
<dbReference type="EMBL" id="KQ977890">
    <property type="protein sequence ID" value="KYM99001.1"/>
    <property type="molecule type" value="Genomic_DNA"/>
</dbReference>
<feature type="compositionally biased region" description="Low complexity" evidence="13">
    <location>
        <begin position="2058"/>
        <end position="2067"/>
    </location>
</feature>
<evidence type="ECO:0000313" key="16">
    <source>
        <dbReference type="Proteomes" id="UP000078542"/>
    </source>
</evidence>
<feature type="domain" description="Mediator complex subunit Med1" evidence="14">
    <location>
        <begin position="850"/>
        <end position="1208"/>
    </location>
</feature>
<feature type="compositionally biased region" description="Polar residues" evidence="13">
    <location>
        <begin position="270"/>
        <end position="289"/>
    </location>
</feature>
<feature type="compositionally biased region" description="Polar residues" evidence="13">
    <location>
        <begin position="1677"/>
        <end position="1697"/>
    </location>
</feature>
<evidence type="ECO:0000256" key="3">
    <source>
        <dbReference type="ARBA" id="ARBA00006210"/>
    </source>
</evidence>
<feature type="transmembrane region" description="Helical" evidence="12">
    <location>
        <begin position="33"/>
        <end position="62"/>
    </location>
</feature>
<feature type="compositionally biased region" description="Low complexity" evidence="13">
    <location>
        <begin position="1939"/>
        <end position="1955"/>
    </location>
</feature>
<proteinExistence type="inferred from homology"/>
<feature type="compositionally biased region" description="Basic and acidic residues" evidence="13">
    <location>
        <begin position="2098"/>
        <end position="2107"/>
    </location>
</feature>
<feature type="transmembrane region" description="Helical" evidence="12">
    <location>
        <begin position="133"/>
        <end position="154"/>
    </location>
</feature>
<feature type="compositionally biased region" description="Polar residues" evidence="13">
    <location>
        <begin position="1660"/>
        <end position="1669"/>
    </location>
</feature>
<dbReference type="Proteomes" id="UP000078542">
    <property type="component" value="Unassembled WGS sequence"/>
</dbReference>
<dbReference type="InterPro" id="IPR019680">
    <property type="entry name" value="Mediator_Med1"/>
</dbReference>
<feature type="region of interest" description="Disordered" evidence="13">
    <location>
        <begin position="2248"/>
        <end position="2305"/>
    </location>
</feature>
<evidence type="ECO:0000313" key="15">
    <source>
        <dbReference type="EMBL" id="KYM99001.1"/>
    </source>
</evidence>
<comment type="similarity">
    <text evidence="4 12">Belongs to the XK family.</text>
</comment>
<evidence type="ECO:0000259" key="14">
    <source>
        <dbReference type="Pfam" id="PF10744"/>
    </source>
</evidence>
<evidence type="ECO:0000256" key="13">
    <source>
        <dbReference type="SAM" id="MobiDB-lite"/>
    </source>
</evidence>
<feature type="region of interest" description="Disordered" evidence="13">
    <location>
        <begin position="2358"/>
        <end position="2417"/>
    </location>
</feature>
<organism evidence="15 16">
    <name type="scientific">Cyphomyrmex costatus</name>
    <dbReference type="NCBI Taxonomy" id="456900"/>
    <lineage>
        <taxon>Eukaryota</taxon>
        <taxon>Metazoa</taxon>
        <taxon>Ecdysozoa</taxon>
        <taxon>Arthropoda</taxon>
        <taxon>Hexapoda</taxon>
        <taxon>Insecta</taxon>
        <taxon>Pterygota</taxon>
        <taxon>Neoptera</taxon>
        <taxon>Endopterygota</taxon>
        <taxon>Hymenoptera</taxon>
        <taxon>Apocrita</taxon>
        <taxon>Aculeata</taxon>
        <taxon>Formicoidea</taxon>
        <taxon>Formicidae</taxon>
        <taxon>Myrmicinae</taxon>
        <taxon>Cyphomyrmex</taxon>
    </lineage>
</organism>
<feature type="compositionally biased region" description="Low complexity" evidence="13">
    <location>
        <begin position="1702"/>
        <end position="1713"/>
    </location>
</feature>
<feature type="compositionally biased region" description="Polar residues" evidence="13">
    <location>
        <begin position="1515"/>
        <end position="1533"/>
    </location>
</feature>
<feature type="compositionally biased region" description="Low complexity" evidence="13">
    <location>
        <begin position="1606"/>
        <end position="1634"/>
    </location>
</feature>
<evidence type="ECO:0000256" key="10">
    <source>
        <dbReference type="ARBA" id="ARBA00023163"/>
    </source>
</evidence>
<feature type="region of interest" description="Disordered" evidence="13">
    <location>
        <begin position="2091"/>
        <end position="2115"/>
    </location>
</feature>
<comment type="similarity">
    <text evidence="3">Belongs to the Mediator complex subunit 1 family.</text>
</comment>
<dbReference type="GO" id="GO:0005886">
    <property type="term" value="C:plasma membrane"/>
    <property type="evidence" value="ECO:0007669"/>
    <property type="project" value="UniProtKB-ARBA"/>
</dbReference>
<keyword evidence="7" id="KW-0805">Transcription regulation</keyword>
<evidence type="ECO:0000256" key="2">
    <source>
        <dbReference type="ARBA" id="ARBA00004141"/>
    </source>
</evidence>
<feature type="compositionally biased region" description="Basic and acidic residues" evidence="13">
    <location>
        <begin position="1960"/>
        <end position="1973"/>
    </location>
</feature>
<dbReference type="InterPro" id="IPR018629">
    <property type="entry name" value="XK-rel"/>
</dbReference>
<feature type="region of interest" description="Disordered" evidence="13">
    <location>
        <begin position="1372"/>
        <end position="1717"/>
    </location>
</feature>
<dbReference type="Pfam" id="PF10744">
    <property type="entry name" value="Med1"/>
    <property type="match status" value="1"/>
</dbReference>
<keyword evidence="6 12" id="KW-1133">Transmembrane helix</keyword>
<feature type="region of interest" description="Disordered" evidence="13">
    <location>
        <begin position="704"/>
        <end position="742"/>
    </location>
</feature>
<feature type="compositionally biased region" description="Gly residues" evidence="13">
    <location>
        <begin position="2296"/>
        <end position="2305"/>
    </location>
</feature>
<keyword evidence="8 12" id="KW-0472">Membrane</keyword>
<feature type="compositionally biased region" description="Pro residues" evidence="13">
    <location>
        <begin position="2366"/>
        <end position="2384"/>
    </location>
</feature>
<feature type="region of interest" description="Disordered" evidence="13">
    <location>
        <begin position="270"/>
        <end position="293"/>
    </location>
</feature>